<name>A0ABN9SGY5_9DINO</name>
<feature type="transmembrane region" description="Helical" evidence="1">
    <location>
        <begin position="51"/>
        <end position="73"/>
    </location>
</feature>
<keyword evidence="1" id="KW-0812">Transmembrane</keyword>
<evidence type="ECO:0000313" key="3">
    <source>
        <dbReference type="Proteomes" id="UP001189429"/>
    </source>
</evidence>
<keyword evidence="1" id="KW-0472">Membrane</keyword>
<gene>
    <name evidence="2" type="ORF">PCOR1329_LOCUS29045</name>
</gene>
<feature type="transmembrane region" description="Helical" evidence="1">
    <location>
        <begin position="85"/>
        <end position="105"/>
    </location>
</feature>
<protein>
    <recommendedName>
        <fullName evidence="4">Transmembrane protein 107</fullName>
    </recommendedName>
</protein>
<evidence type="ECO:0000313" key="2">
    <source>
        <dbReference type="EMBL" id="CAK0830391.1"/>
    </source>
</evidence>
<evidence type="ECO:0000256" key="1">
    <source>
        <dbReference type="SAM" id="Phobius"/>
    </source>
</evidence>
<dbReference type="Proteomes" id="UP001189429">
    <property type="component" value="Unassembled WGS sequence"/>
</dbReference>
<reference evidence="2" key="1">
    <citation type="submission" date="2023-10" db="EMBL/GenBank/DDBJ databases">
        <authorList>
            <person name="Chen Y."/>
            <person name="Shah S."/>
            <person name="Dougan E. K."/>
            <person name="Thang M."/>
            <person name="Chan C."/>
        </authorList>
    </citation>
    <scope>NUCLEOTIDE SEQUENCE [LARGE SCALE GENOMIC DNA]</scope>
</reference>
<dbReference type="EMBL" id="CAUYUJ010010857">
    <property type="protein sequence ID" value="CAK0830391.1"/>
    <property type="molecule type" value="Genomic_DNA"/>
</dbReference>
<proteinExistence type="predicted"/>
<sequence>MCIWWAAGFVTAAVRIVDDGVDGLPMETRDTGTSFFEEVVRSPKLHAGLSIGHTLSCVGLFVSIILLCIAMGLMKGEDSPGHAYLWQNAVYLLSAVAYMAAVAACGRSPPKIRDAALPPEAGEFATCLALDVAAAVALVVCFPHL</sequence>
<feature type="non-terminal residue" evidence="2">
    <location>
        <position position="145"/>
    </location>
</feature>
<comment type="caution">
    <text evidence="2">The sequence shown here is derived from an EMBL/GenBank/DDBJ whole genome shotgun (WGS) entry which is preliminary data.</text>
</comment>
<organism evidence="2 3">
    <name type="scientific">Prorocentrum cordatum</name>
    <dbReference type="NCBI Taxonomy" id="2364126"/>
    <lineage>
        <taxon>Eukaryota</taxon>
        <taxon>Sar</taxon>
        <taxon>Alveolata</taxon>
        <taxon>Dinophyceae</taxon>
        <taxon>Prorocentrales</taxon>
        <taxon>Prorocentraceae</taxon>
        <taxon>Prorocentrum</taxon>
    </lineage>
</organism>
<keyword evidence="1" id="KW-1133">Transmembrane helix</keyword>
<accession>A0ABN9SGY5</accession>
<evidence type="ECO:0008006" key="4">
    <source>
        <dbReference type="Google" id="ProtNLM"/>
    </source>
</evidence>
<keyword evidence="3" id="KW-1185">Reference proteome</keyword>